<evidence type="ECO:0000256" key="2">
    <source>
        <dbReference type="ARBA" id="ARBA00004664"/>
    </source>
</evidence>
<organism evidence="11 12">
    <name type="scientific">Saccharospirillum mangrovi</name>
    <dbReference type="NCBI Taxonomy" id="2161747"/>
    <lineage>
        <taxon>Bacteria</taxon>
        <taxon>Pseudomonadati</taxon>
        <taxon>Pseudomonadota</taxon>
        <taxon>Gammaproteobacteria</taxon>
        <taxon>Oceanospirillales</taxon>
        <taxon>Saccharospirillaceae</taxon>
        <taxon>Saccharospirillum</taxon>
    </lineage>
</organism>
<dbReference type="PANTHER" id="PTHR42894:SF1">
    <property type="entry name" value="N-(5'-PHOSPHORIBOSYL)ANTHRANILATE ISOMERASE"/>
    <property type="match status" value="1"/>
</dbReference>
<protein>
    <recommendedName>
        <fullName evidence="4 9">N-(5'-phosphoribosyl)anthranilate isomerase</fullName>
        <shortName evidence="9">PRAI</shortName>
        <ecNumber evidence="3 9">5.3.1.24</ecNumber>
    </recommendedName>
</protein>
<keyword evidence="6 9" id="KW-0822">Tryptophan biosynthesis</keyword>
<keyword evidence="5 9" id="KW-0028">Amino-acid biosynthesis</keyword>
<dbReference type="InterPro" id="IPR011060">
    <property type="entry name" value="RibuloseP-bd_barrel"/>
</dbReference>
<comment type="similarity">
    <text evidence="9">Belongs to the TrpF family.</text>
</comment>
<sequence>MTQRTRVKICGLRSAEHVHAAVAAGADALGFVFYPPSPRAITPDAAAELVALVPPFVQTVGLVVNPDPAELQQWVQTSGVDMLQFHGDETPEFCAQVCQQMSQRIGLPFFKAIRMKPGLDLEAELPQWHAARGILLDAWHPDLPGGTGEQFDWANVPERWRSRIILAGGLTPNNVGQAIRTVQPYAVDVSGGVEAQKGVKDTARIQAFLAAVRQEDNRHDRQ</sequence>
<dbReference type="Pfam" id="PF00697">
    <property type="entry name" value="PRAI"/>
    <property type="match status" value="1"/>
</dbReference>
<evidence type="ECO:0000256" key="7">
    <source>
        <dbReference type="ARBA" id="ARBA00023141"/>
    </source>
</evidence>
<comment type="catalytic activity">
    <reaction evidence="1 9">
        <text>N-(5-phospho-beta-D-ribosyl)anthranilate = 1-(2-carboxyphenylamino)-1-deoxy-D-ribulose 5-phosphate</text>
        <dbReference type="Rhea" id="RHEA:21540"/>
        <dbReference type="ChEBI" id="CHEBI:18277"/>
        <dbReference type="ChEBI" id="CHEBI:58613"/>
        <dbReference type="EC" id="5.3.1.24"/>
    </reaction>
</comment>
<name>A0ABV7ZXA8_9GAMM</name>
<dbReference type="EMBL" id="JBHRYR010000003">
    <property type="protein sequence ID" value="MFC3852790.1"/>
    <property type="molecule type" value="Genomic_DNA"/>
</dbReference>
<dbReference type="GO" id="GO:0004640">
    <property type="term" value="F:phosphoribosylanthranilate isomerase activity"/>
    <property type="evidence" value="ECO:0007669"/>
    <property type="project" value="UniProtKB-EC"/>
</dbReference>
<comment type="pathway">
    <text evidence="2 9">Amino-acid biosynthesis; L-tryptophan biosynthesis; L-tryptophan from chorismate: step 3/5.</text>
</comment>
<dbReference type="EC" id="5.3.1.24" evidence="3 9"/>
<comment type="caution">
    <text evidence="11">The sequence shown here is derived from an EMBL/GenBank/DDBJ whole genome shotgun (WGS) entry which is preliminary data.</text>
</comment>
<keyword evidence="12" id="KW-1185">Reference proteome</keyword>
<evidence type="ECO:0000256" key="4">
    <source>
        <dbReference type="ARBA" id="ARBA00022272"/>
    </source>
</evidence>
<dbReference type="RefSeq" id="WP_380695329.1">
    <property type="nucleotide sequence ID" value="NZ_JBHRYR010000003.1"/>
</dbReference>
<dbReference type="Gene3D" id="3.20.20.70">
    <property type="entry name" value="Aldolase class I"/>
    <property type="match status" value="1"/>
</dbReference>
<dbReference type="CDD" id="cd00405">
    <property type="entry name" value="PRAI"/>
    <property type="match status" value="1"/>
</dbReference>
<evidence type="ECO:0000256" key="8">
    <source>
        <dbReference type="ARBA" id="ARBA00023235"/>
    </source>
</evidence>
<evidence type="ECO:0000256" key="6">
    <source>
        <dbReference type="ARBA" id="ARBA00022822"/>
    </source>
</evidence>
<dbReference type="HAMAP" id="MF_00135">
    <property type="entry name" value="PRAI"/>
    <property type="match status" value="1"/>
</dbReference>
<evidence type="ECO:0000313" key="11">
    <source>
        <dbReference type="EMBL" id="MFC3852790.1"/>
    </source>
</evidence>
<dbReference type="NCBIfam" id="NF002299">
    <property type="entry name" value="PRK01222.1-6"/>
    <property type="match status" value="1"/>
</dbReference>
<evidence type="ECO:0000256" key="5">
    <source>
        <dbReference type="ARBA" id="ARBA00022605"/>
    </source>
</evidence>
<feature type="domain" description="N-(5'phosphoribosyl) anthranilate isomerase (PRAI)" evidence="10">
    <location>
        <begin position="7"/>
        <end position="209"/>
    </location>
</feature>
<dbReference type="InterPro" id="IPR013785">
    <property type="entry name" value="Aldolase_TIM"/>
</dbReference>
<accession>A0ABV7ZXA8</accession>
<dbReference type="NCBIfam" id="NF002298">
    <property type="entry name" value="PRK01222.1-4"/>
    <property type="match status" value="1"/>
</dbReference>
<evidence type="ECO:0000256" key="9">
    <source>
        <dbReference type="HAMAP-Rule" id="MF_00135"/>
    </source>
</evidence>
<dbReference type="Proteomes" id="UP001595617">
    <property type="component" value="Unassembled WGS sequence"/>
</dbReference>
<gene>
    <name evidence="9" type="primary">trpF</name>
    <name evidence="11" type="ORF">ACFOOG_08090</name>
</gene>
<evidence type="ECO:0000313" key="12">
    <source>
        <dbReference type="Proteomes" id="UP001595617"/>
    </source>
</evidence>
<dbReference type="PANTHER" id="PTHR42894">
    <property type="entry name" value="N-(5'-PHOSPHORIBOSYL)ANTHRANILATE ISOMERASE"/>
    <property type="match status" value="1"/>
</dbReference>
<keyword evidence="8 9" id="KW-0413">Isomerase</keyword>
<evidence type="ECO:0000259" key="10">
    <source>
        <dbReference type="Pfam" id="PF00697"/>
    </source>
</evidence>
<proteinExistence type="inferred from homology"/>
<reference evidence="12" key="1">
    <citation type="journal article" date="2019" name="Int. J. Syst. Evol. Microbiol.">
        <title>The Global Catalogue of Microorganisms (GCM) 10K type strain sequencing project: providing services to taxonomists for standard genome sequencing and annotation.</title>
        <authorList>
            <consortium name="The Broad Institute Genomics Platform"/>
            <consortium name="The Broad Institute Genome Sequencing Center for Infectious Disease"/>
            <person name="Wu L."/>
            <person name="Ma J."/>
        </authorList>
    </citation>
    <scope>NUCLEOTIDE SEQUENCE [LARGE SCALE GENOMIC DNA]</scope>
    <source>
        <strain evidence="12">IBRC 10765</strain>
    </source>
</reference>
<dbReference type="SUPFAM" id="SSF51366">
    <property type="entry name" value="Ribulose-phoshate binding barrel"/>
    <property type="match status" value="1"/>
</dbReference>
<keyword evidence="7 9" id="KW-0057">Aromatic amino acid biosynthesis</keyword>
<dbReference type="InterPro" id="IPR001240">
    <property type="entry name" value="PRAI_dom"/>
</dbReference>
<evidence type="ECO:0000256" key="1">
    <source>
        <dbReference type="ARBA" id="ARBA00001164"/>
    </source>
</evidence>
<dbReference type="InterPro" id="IPR044643">
    <property type="entry name" value="TrpF_fam"/>
</dbReference>
<evidence type="ECO:0000256" key="3">
    <source>
        <dbReference type="ARBA" id="ARBA00012572"/>
    </source>
</evidence>